<dbReference type="Pfam" id="PF25084">
    <property type="entry name" value="LbH_EIF2B"/>
    <property type="match status" value="1"/>
</dbReference>
<comment type="subcellular location">
    <subcellularLocation>
        <location evidence="1">Cytoplasm</location>
        <location evidence="1">Cytosol</location>
    </subcellularLocation>
</comment>
<evidence type="ECO:0000256" key="4">
    <source>
        <dbReference type="ARBA" id="ARBA00022540"/>
    </source>
</evidence>
<dbReference type="Proteomes" id="UP000825935">
    <property type="component" value="Chromosome 25"/>
</dbReference>
<dbReference type="InterPro" id="IPR051960">
    <property type="entry name" value="eIF2B_gamma"/>
</dbReference>
<comment type="similarity">
    <text evidence="2">Belongs to the eIF-2B gamma/epsilon subunits family.</text>
</comment>
<comment type="subunit">
    <text evidence="9">Component of the translation initiation factor 2B (eIF2B) complex which is a heterodecamer of two sets of five different subunits: alpha, beta, gamma, delta and epsilon. Subunits alpha, beta and delta comprise a regulatory subcomplex and subunits epsilon and gamma comprise a catalytic subcomplex. Within the complex, the hexameric regulatory complex resides at the center, with the two heterodimeric catalytic subcomplexes bound on opposite sides.</text>
</comment>
<evidence type="ECO:0000256" key="10">
    <source>
        <dbReference type="SAM" id="MobiDB-lite"/>
    </source>
</evidence>
<dbReference type="OrthoDB" id="10250549at2759"/>
<evidence type="ECO:0000256" key="1">
    <source>
        <dbReference type="ARBA" id="ARBA00004514"/>
    </source>
</evidence>
<dbReference type="GO" id="GO:0002183">
    <property type="term" value="P:cytoplasmic translational initiation"/>
    <property type="evidence" value="ECO:0007669"/>
    <property type="project" value="TreeGrafter"/>
</dbReference>
<proteinExistence type="inferred from homology"/>
<dbReference type="PANTHER" id="PTHR45989">
    <property type="entry name" value="TRANSLATION INITIATION FACTOR EIF-2B SUBUNIT GAMMA"/>
    <property type="match status" value="1"/>
</dbReference>
<reference evidence="13" key="1">
    <citation type="submission" date="2021-08" db="EMBL/GenBank/DDBJ databases">
        <title>WGS assembly of Ceratopteris richardii.</title>
        <authorList>
            <person name="Marchant D.B."/>
            <person name="Chen G."/>
            <person name="Jenkins J."/>
            <person name="Shu S."/>
            <person name="Leebens-Mack J."/>
            <person name="Grimwood J."/>
            <person name="Schmutz J."/>
            <person name="Soltis P."/>
            <person name="Soltis D."/>
            <person name="Chen Z.-H."/>
        </authorList>
    </citation>
    <scope>NUCLEOTIDE SEQUENCE</scope>
    <source>
        <strain evidence="13">Whitten #5841</strain>
        <tissue evidence="13">Leaf</tissue>
    </source>
</reference>
<keyword evidence="4" id="KW-0396">Initiation factor</keyword>
<evidence type="ECO:0000256" key="6">
    <source>
        <dbReference type="ARBA" id="ARBA00044196"/>
    </source>
</evidence>
<comment type="function">
    <text evidence="8">Acts as a component of the translation initiation factor 2B (eIF2B) complex, which catalyzes the exchange of GDP for GTP on the eukaryotic initiation factor 2 (eIF2) complex gamma subunit. Its guanine nucleotide exchange factor activity is repressed when bound to eIF2 complex phosphorylated on the alpha subunit, thereby limiting the amount of methionyl-initiator methionine tRNA available to the ribosome and consequently global translation is repressed.</text>
</comment>
<evidence type="ECO:0000256" key="3">
    <source>
        <dbReference type="ARBA" id="ARBA00022490"/>
    </source>
</evidence>
<evidence type="ECO:0000313" key="13">
    <source>
        <dbReference type="EMBL" id="KAH7297936.1"/>
    </source>
</evidence>
<dbReference type="Pfam" id="PF00483">
    <property type="entry name" value="NTP_transferase"/>
    <property type="match status" value="1"/>
</dbReference>
<dbReference type="InterPro" id="IPR029044">
    <property type="entry name" value="Nucleotide-diphossugar_trans"/>
</dbReference>
<evidence type="ECO:0000256" key="7">
    <source>
        <dbReference type="ARBA" id="ARBA00044229"/>
    </source>
</evidence>
<dbReference type="OMA" id="NCVINPK"/>
<dbReference type="AlphaFoldDB" id="A0A8T2RNC7"/>
<dbReference type="CDD" id="cd04652">
    <property type="entry name" value="LbH_eIF2B_gamma_C"/>
    <property type="match status" value="1"/>
</dbReference>
<dbReference type="GO" id="GO:0005085">
    <property type="term" value="F:guanyl-nucleotide exchange factor activity"/>
    <property type="evidence" value="ECO:0007669"/>
    <property type="project" value="TreeGrafter"/>
</dbReference>
<feature type="domain" description="EIF2B subunit epsilon/gamma LbH" evidence="12">
    <location>
        <begin position="348"/>
        <end position="433"/>
    </location>
</feature>
<gene>
    <name evidence="13" type="ORF">KP509_25G019700</name>
</gene>
<protein>
    <recommendedName>
        <fullName evidence="6">Translation initiation factor eIF2B subunit gamma</fullName>
    </recommendedName>
    <alternativeName>
        <fullName evidence="7">eIF2B GDP-GTP exchange factor subunit gamma</fullName>
    </alternativeName>
</protein>
<feature type="domain" description="Nucleotidyl transferase" evidence="11">
    <location>
        <begin position="9"/>
        <end position="146"/>
    </location>
</feature>
<comment type="caution">
    <text evidence="13">The sequence shown here is derived from an EMBL/GenBank/DDBJ whole genome shotgun (WGS) entry which is preliminary data.</text>
</comment>
<dbReference type="InterPro" id="IPR005835">
    <property type="entry name" value="NTP_transferase_dom"/>
</dbReference>
<organism evidence="13 14">
    <name type="scientific">Ceratopteris richardii</name>
    <name type="common">Triangle waterfern</name>
    <dbReference type="NCBI Taxonomy" id="49495"/>
    <lineage>
        <taxon>Eukaryota</taxon>
        <taxon>Viridiplantae</taxon>
        <taxon>Streptophyta</taxon>
        <taxon>Embryophyta</taxon>
        <taxon>Tracheophyta</taxon>
        <taxon>Polypodiopsida</taxon>
        <taxon>Polypodiidae</taxon>
        <taxon>Polypodiales</taxon>
        <taxon>Pteridineae</taxon>
        <taxon>Pteridaceae</taxon>
        <taxon>Parkerioideae</taxon>
        <taxon>Ceratopteris</taxon>
    </lineage>
</organism>
<feature type="region of interest" description="Disordered" evidence="10">
    <location>
        <begin position="149"/>
        <end position="170"/>
    </location>
</feature>
<dbReference type="EMBL" id="CM035430">
    <property type="protein sequence ID" value="KAH7297936.1"/>
    <property type="molecule type" value="Genomic_DNA"/>
</dbReference>
<dbReference type="PANTHER" id="PTHR45989:SF1">
    <property type="entry name" value="TRANSLATION INITIATION FACTOR EIF-2B SUBUNIT GAMMA"/>
    <property type="match status" value="1"/>
</dbReference>
<evidence type="ECO:0000256" key="9">
    <source>
        <dbReference type="ARBA" id="ARBA00046432"/>
    </source>
</evidence>
<accession>A0A8T2RNC7</accession>
<dbReference type="GO" id="GO:0005851">
    <property type="term" value="C:eukaryotic translation initiation factor 2B complex"/>
    <property type="evidence" value="ECO:0007669"/>
    <property type="project" value="TreeGrafter"/>
</dbReference>
<evidence type="ECO:0000256" key="8">
    <source>
        <dbReference type="ARBA" id="ARBA00045373"/>
    </source>
</evidence>
<dbReference type="GO" id="GO:0005829">
    <property type="term" value="C:cytosol"/>
    <property type="evidence" value="ECO:0007669"/>
    <property type="project" value="UniProtKB-SubCell"/>
</dbReference>
<evidence type="ECO:0000256" key="5">
    <source>
        <dbReference type="ARBA" id="ARBA00022917"/>
    </source>
</evidence>
<dbReference type="GO" id="GO:0003743">
    <property type="term" value="F:translation initiation factor activity"/>
    <property type="evidence" value="ECO:0007669"/>
    <property type="project" value="UniProtKB-KW"/>
</dbReference>
<name>A0A8T2RNC7_CERRI</name>
<dbReference type="Gene3D" id="2.160.10.10">
    <property type="entry name" value="Hexapeptide repeat proteins"/>
    <property type="match status" value="1"/>
</dbReference>
<dbReference type="InterPro" id="IPR056764">
    <property type="entry name" value="LbH_EIF2B3/5"/>
</dbReference>
<dbReference type="Gene3D" id="3.90.550.10">
    <property type="entry name" value="Spore Coat Polysaccharide Biosynthesis Protein SpsA, Chain A"/>
    <property type="match status" value="1"/>
</dbReference>
<evidence type="ECO:0000259" key="11">
    <source>
        <dbReference type="Pfam" id="PF00483"/>
    </source>
</evidence>
<evidence type="ECO:0000259" key="12">
    <source>
        <dbReference type="Pfam" id="PF25084"/>
    </source>
</evidence>
<sequence>MGQQMNFQVVLLAGGVSKQLFPLVSKELPKALLPLGNKPLLSYTLEQLESSNLKSIIVVVAGEDVAEQIRAWISGAYDDRLSVESVTVAEDAGTADALRAVASRLTAEHILVISGDLVCDIPLGAIAATHCRKKASMTALLCALQVAGTSDGSSGSTGKEKAKQQSSNDVIGLDPSHEFLTFMASAARIDKQLQIQRSIVRAFGRVELHTDLVDDHLYVFKRTILQEVLEGCPGIRSIKEELVPYLIRSQLQRSNPTIQSKPLTENGGEQFERKIAPNQLVKSPLEQASLLGAQANNMKCCAYIVNKDRYCARVNSVQSFIDVNQDVAGERAVHLTGYDISRSNNVIHPTSKLGYKSTVGPHCMLGEGSEMGDKCSIKRSVVGRHCRIGSGVKIMNSVVMDHVTIDDGCIVQGSVICNNAHLQERVTLKDCQVGAAYIVSGEHQGEALAKRDKN</sequence>
<keyword evidence="3" id="KW-0963">Cytoplasm</keyword>
<dbReference type="SUPFAM" id="SSF53448">
    <property type="entry name" value="Nucleotide-diphospho-sugar transferases"/>
    <property type="match status" value="1"/>
</dbReference>
<evidence type="ECO:0000256" key="2">
    <source>
        <dbReference type="ARBA" id="ARBA00007878"/>
    </source>
</evidence>
<evidence type="ECO:0000313" key="14">
    <source>
        <dbReference type="Proteomes" id="UP000825935"/>
    </source>
</evidence>
<keyword evidence="5" id="KW-0648">Protein biosynthesis</keyword>
<keyword evidence="14" id="KW-1185">Reference proteome</keyword>